<dbReference type="InterPro" id="IPR043957">
    <property type="entry name" value="Vanin_C"/>
</dbReference>
<evidence type="ECO:0000313" key="2">
    <source>
        <dbReference type="EMBL" id="KAG8189724.1"/>
    </source>
</evidence>
<evidence type="ECO:0000313" key="3">
    <source>
        <dbReference type="Proteomes" id="UP000827092"/>
    </source>
</evidence>
<comment type="caution">
    <text evidence="2">The sequence shown here is derived from an EMBL/GenBank/DDBJ whole genome shotgun (WGS) entry which is preliminary data.</text>
</comment>
<accession>A0AAV6UZP7</accession>
<sequence length="161" mass="18176">MLQDSDRELHAGATQRHSRKSQVVQQWLLLRASVRSRRNGGGFLPGCLQRTEQRTWVLPLLGGSCLVVRCDTFRNQLCALQPSISNTLITKAELSADFSSEKIYPAVSNTHFRLAPKAEWDTITEGSTTTLKFHNDAHKPVLKIALYGRKYSSDPPYIPFY</sequence>
<evidence type="ECO:0000259" key="1">
    <source>
        <dbReference type="Pfam" id="PF19018"/>
    </source>
</evidence>
<dbReference type="EMBL" id="JAFNEN010000206">
    <property type="protein sequence ID" value="KAG8189724.1"/>
    <property type="molecule type" value="Genomic_DNA"/>
</dbReference>
<dbReference type="Proteomes" id="UP000827092">
    <property type="component" value="Unassembled WGS sequence"/>
</dbReference>
<dbReference type="AlphaFoldDB" id="A0AAV6UZP7"/>
<proteinExistence type="predicted"/>
<gene>
    <name evidence="2" type="ORF">JTE90_019672</name>
</gene>
<name>A0AAV6UZP7_9ARAC</name>
<dbReference type="Pfam" id="PF19018">
    <property type="entry name" value="Vanin_C"/>
    <property type="match status" value="1"/>
</dbReference>
<feature type="domain" description="Vanin C-terminal" evidence="1">
    <location>
        <begin position="64"/>
        <end position="154"/>
    </location>
</feature>
<protein>
    <recommendedName>
        <fullName evidence="1">Vanin C-terminal domain-containing protein</fullName>
    </recommendedName>
</protein>
<organism evidence="2 3">
    <name type="scientific">Oedothorax gibbosus</name>
    <dbReference type="NCBI Taxonomy" id="931172"/>
    <lineage>
        <taxon>Eukaryota</taxon>
        <taxon>Metazoa</taxon>
        <taxon>Ecdysozoa</taxon>
        <taxon>Arthropoda</taxon>
        <taxon>Chelicerata</taxon>
        <taxon>Arachnida</taxon>
        <taxon>Araneae</taxon>
        <taxon>Araneomorphae</taxon>
        <taxon>Entelegynae</taxon>
        <taxon>Araneoidea</taxon>
        <taxon>Linyphiidae</taxon>
        <taxon>Erigoninae</taxon>
        <taxon>Oedothorax</taxon>
    </lineage>
</organism>
<keyword evidence="3" id="KW-1185">Reference proteome</keyword>
<reference evidence="2 3" key="1">
    <citation type="journal article" date="2022" name="Nat. Ecol. Evol.">
        <title>A masculinizing supergene underlies an exaggerated male reproductive morph in a spider.</title>
        <authorList>
            <person name="Hendrickx F."/>
            <person name="De Corte Z."/>
            <person name="Sonet G."/>
            <person name="Van Belleghem S.M."/>
            <person name="Kostlbacher S."/>
            <person name="Vangestel C."/>
        </authorList>
    </citation>
    <scope>NUCLEOTIDE SEQUENCE [LARGE SCALE GENOMIC DNA]</scope>
    <source>
        <strain evidence="2">W744_W776</strain>
    </source>
</reference>